<evidence type="ECO:0000313" key="2">
    <source>
        <dbReference type="EMBL" id="AEV68272.1"/>
    </source>
</evidence>
<dbReference type="KEGG" id="ccl:Clocl_1649"/>
<evidence type="ECO:0000313" key="1">
    <source>
        <dbReference type="EMBL" id="AEV68233.1"/>
    </source>
</evidence>
<dbReference type="EMBL" id="CP003065">
    <property type="protein sequence ID" value="AEV68233.1"/>
    <property type="molecule type" value="Genomic_DNA"/>
</dbReference>
<dbReference type="RefSeq" id="WP_014254838.1">
    <property type="nucleotide sequence ID" value="NC_016627.1"/>
</dbReference>
<name>G8LSG8_ACECE</name>
<gene>
    <name evidence="1" type="ordered locus">Clocl_1601</name>
    <name evidence="2" type="ordered locus">Clocl_1649</name>
</gene>
<reference evidence="2" key="2">
    <citation type="submission" date="2011-12" db="EMBL/GenBank/DDBJ databases">
        <authorList>
            <consortium name="US DOE Joint Genome Institute"/>
            <person name="Lucas S."/>
            <person name="Han J."/>
            <person name="Lapidus A."/>
            <person name="Cheng J.-F."/>
            <person name="Goodwin L."/>
            <person name="Pitluck S."/>
            <person name="Peters L."/>
            <person name="Teshima H."/>
            <person name="Detter J.C."/>
            <person name="Han C."/>
            <person name="Tapia R."/>
            <person name="Land M."/>
            <person name="Hauser L."/>
            <person name="Kyrpides N."/>
            <person name="Ivanova N."/>
            <person name="Pagani I."/>
            <person name="Kitzmiller T."/>
            <person name="Lynd L."/>
            <person name="Izquierdo J."/>
            <person name="Woyke T."/>
        </authorList>
    </citation>
    <scope>NUCLEOTIDE SEQUENCE</scope>
    <source>
        <strain evidence="2">DSM 19732</strain>
    </source>
</reference>
<sequence>MELKPDIKIALERINFVERYKRLSTKYAFDSTECFKSYDNTEVLNIFSELGYKATFDKRENFFKVVKKTPPFKFQFNISLKYGLVELIWAVWKNEIYYGCGVWVMMKRLLEEDEENLKDPRFRNYEDLKEILTEAFAIYEDFKREFLAIQ</sequence>
<proteinExistence type="predicted"/>
<accession>G8LSG8</accession>
<protein>
    <submittedName>
        <fullName evidence="2">Uncharacterized protein</fullName>
    </submittedName>
</protein>
<keyword evidence="3" id="KW-1185">Reference proteome</keyword>
<dbReference type="Proteomes" id="UP000005435">
    <property type="component" value="Chromosome"/>
</dbReference>
<dbReference type="EMBL" id="CP003065">
    <property type="protein sequence ID" value="AEV68272.1"/>
    <property type="molecule type" value="Genomic_DNA"/>
</dbReference>
<dbReference type="HOGENOM" id="CLU_141653_0_0_9"/>
<dbReference type="AlphaFoldDB" id="G8LSG8"/>
<evidence type="ECO:0000313" key="3">
    <source>
        <dbReference type="Proteomes" id="UP000005435"/>
    </source>
</evidence>
<reference evidence="3" key="1">
    <citation type="submission" date="2011-12" db="EMBL/GenBank/DDBJ databases">
        <title>Complete sequence of Clostridium clariflavum DSM 19732.</title>
        <authorList>
            <consortium name="US DOE Joint Genome Institute"/>
            <person name="Lucas S."/>
            <person name="Han J."/>
            <person name="Lapidus A."/>
            <person name="Cheng J.-F."/>
            <person name="Goodwin L."/>
            <person name="Pitluck S."/>
            <person name="Peters L."/>
            <person name="Teshima H."/>
            <person name="Detter J.C."/>
            <person name="Han C."/>
            <person name="Tapia R."/>
            <person name="Land M."/>
            <person name="Hauser L."/>
            <person name="Kyrpides N."/>
            <person name="Ivanova N."/>
            <person name="Pagani I."/>
            <person name="Kitzmiller T."/>
            <person name="Lynd L."/>
            <person name="Izquierdo J."/>
            <person name="Woyke T."/>
        </authorList>
    </citation>
    <scope>NUCLEOTIDE SEQUENCE [LARGE SCALE GENOMIC DNA]</scope>
    <source>
        <strain evidence="3">DSM 19732 / NBRC 101661 / EBR45</strain>
    </source>
</reference>
<reference evidence="2 3" key="3">
    <citation type="journal article" date="2012" name="Stand. Genomic Sci.">
        <title>Complete Genome Sequence of Clostridium clariflavum DSM 19732.</title>
        <authorList>
            <person name="Izquierdo J.A."/>
            <person name="Goodwin L."/>
            <person name="Davenport K.W."/>
            <person name="Teshima H."/>
            <person name="Bruce D."/>
            <person name="Detter C."/>
            <person name="Tapia R."/>
            <person name="Han S."/>
            <person name="Land M."/>
            <person name="Hauser L."/>
            <person name="Jeffries C.D."/>
            <person name="Han J."/>
            <person name="Pitluck S."/>
            <person name="Nolan M."/>
            <person name="Chen A."/>
            <person name="Huntemann M."/>
            <person name="Mavromatis K."/>
            <person name="Mikhailova N."/>
            <person name="Liolios K."/>
            <person name="Woyke T."/>
            <person name="Lynd L.R."/>
        </authorList>
    </citation>
    <scope>NUCLEOTIDE SEQUENCE [LARGE SCALE GENOMIC DNA]</scope>
    <source>
        <strain evidence="2">DSM 19732</strain>
        <strain evidence="3">DSM 19732 / NBRC 101661 / EBR45</strain>
    </source>
</reference>
<dbReference type="eggNOG" id="ENOG503327Y">
    <property type="taxonomic scope" value="Bacteria"/>
</dbReference>
<dbReference type="KEGG" id="ccl:Clocl_1601"/>
<organism evidence="2 3">
    <name type="scientific">Acetivibrio clariflavus (strain DSM 19732 / NBRC 101661 / EBR45)</name>
    <name type="common">Clostridium clariflavum</name>
    <dbReference type="NCBI Taxonomy" id="720554"/>
    <lineage>
        <taxon>Bacteria</taxon>
        <taxon>Bacillati</taxon>
        <taxon>Bacillota</taxon>
        <taxon>Clostridia</taxon>
        <taxon>Eubacteriales</taxon>
        <taxon>Oscillospiraceae</taxon>
        <taxon>Acetivibrio</taxon>
    </lineage>
</organism>
<dbReference type="OrthoDB" id="2720680at2"/>